<keyword evidence="2" id="KW-1185">Reference proteome</keyword>
<evidence type="ECO:0000313" key="2">
    <source>
        <dbReference type="Proteomes" id="UP000663193"/>
    </source>
</evidence>
<dbReference type="AlphaFoldDB" id="A0A7U2I347"/>
<dbReference type="Proteomes" id="UP000663193">
    <property type="component" value="Chromosome 10"/>
</dbReference>
<reference evidence="2" key="1">
    <citation type="journal article" date="2021" name="BMC Genomics">
        <title>Chromosome-level genome assembly and manually-curated proteome of model necrotroph Parastagonospora nodorum Sn15 reveals a genome-wide trove of candidate effector homologs, and redundancy of virulence-related functions within an accessory chromosome.</title>
        <authorList>
            <person name="Bertazzoni S."/>
            <person name="Jones D.A.B."/>
            <person name="Phan H.T."/>
            <person name="Tan K.-C."/>
            <person name="Hane J.K."/>
        </authorList>
    </citation>
    <scope>NUCLEOTIDE SEQUENCE [LARGE SCALE GENOMIC DNA]</scope>
    <source>
        <strain evidence="2">SN15 / ATCC MYA-4574 / FGSC 10173)</strain>
    </source>
</reference>
<name>A0A7U2I347_PHANO</name>
<protein>
    <submittedName>
        <fullName evidence="1">Uncharacterized protein</fullName>
    </submittedName>
</protein>
<evidence type="ECO:0000313" key="1">
    <source>
        <dbReference type="EMBL" id="QRD00065.1"/>
    </source>
</evidence>
<sequence length="107" mass="11853">MPSLDTGFLFCEHVSHLGASMTYTCPPRFPDPVATMEIRDRLARNEVILHPMYKGPDATNVHICQGVYLPVRRHEVRGLCALLHAVQSRLRGSGKIGHQSMFVPSGA</sequence>
<dbReference type="VEuPathDB" id="FungiDB:JI435_304930"/>
<dbReference type="EMBL" id="CP069032">
    <property type="protein sequence ID" value="QRD00065.1"/>
    <property type="molecule type" value="Genomic_DNA"/>
</dbReference>
<accession>A0A7U2I347</accession>
<proteinExistence type="predicted"/>
<gene>
    <name evidence="1" type="ORF">JI435_304930</name>
</gene>
<organism evidence="1 2">
    <name type="scientific">Phaeosphaeria nodorum (strain SN15 / ATCC MYA-4574 / FGSC 10173)</name>
    <name type="common">Glume blotch fungus</name>
    <name type="synonym">Parastagonospora nodorum</name>
    <dbReference type="NCBI Taxonomy" id="321614"/>
    <lineage>
        <taxon>Eukaryota</taxon>
        <taxon>Fungi</taxon>
        <taxon>Dikarya</taxon>
        <taxon>Ascomycota</taxon>
        <taxon>Pezizomycotina</taxon>
        <taxon>Dothideomycetes</taxon>
        <taxon>Pleosporomycetidae</taxon>
        <taxon>Pleosporales</taxon>
        <taxon>Pleosporineae</taxon>
        <taxon>Phaeosphaeriaceae</taxon>
        <taxon>Parastagonospora</taxon>
    </lineage>
</organism>